<evidence type="ECO:0000256" key="2">
    <source>
        <dbReference type="SAM" id="Coils"/>
    </source>
</evidence>
<dbReference type="AlphaFoldDB" id="A0A833JE94"/>
<dbReference type="EMBL" id="WFLN01000007">
    <property type="protein sequence ID" value="KAB8029825.1"/>
    <property type="molecule type" value="Genomic_DNA"/>
</dbReference>
<dbReference type="InterPro" id="IPR011990">
    <property type="entry name" value="TPR-like_helical_dom_sf"/>
</dbReference>
<sequence>MTNHKSEHKDAANKHHHHEHGKCNHEHEHNNHDHDQNTCAHEHGKCSHGHDHHHHSNEPHERYNRYSYSDAEIIEFSKKSVDELIELVNSFLSEEIYGKAVPILEIIFLRLSSDKHNVDSENIFSTKHHLALAYGIISEHAKSIPLWKEVIKSLEQEEDTSETLEAYYNAALSAEQAQNEKEYVAFITKGLEIAKASNFEDWEAAFEHELGIHSMDKSDYNAAEIKFLRSIEIRKNMEDEEGIIISQYHLANVYEARKEIEKAKKLYEETLALTKNECIKEHVEHERSLIEERLSLINNTQLQSKLLKF</sequence>
<accession>A0A833JE94</accession>
<name>A0A833JE94_9BACT</name>
<evidence type="ECO:0000313" key="4">
    <source>
        <dbReference type="EMBL" id="KAB8029825.1"/>
    </source>
</evidence>
<evidence type="ECO:0000313" key="5">
    <source>
        <dbReference type="Proteomes" id="UP000442694"/>
    </source>
</evidence>
<comment type="caution">
    <text evidence="4">The sequence shown here is derived from an EMBL/GenBank/DDBJ whole genome shotgun (WGS) entry which is preliminary data.</text>
</comment>
<feature type="region of interest" description="Disordered" evidence="3">
    <location>
        <begin position="1"/>
        <end position="61"/>
    </location>
</feature>
<dbReference type="Proteomes" id="UP000442694">
    <property type="component" value="Unassembled WGS sequence"/>
</dbReference>
<feature type="compositionally biased region" description="Basic and acidic residues" evidence="3">
    <location>
        <begin position="21"/>
        <end position="49"/>
    </location>
</feature>
<keyword evidence="2" id="KW-0175">Coiled coil</keyword>
<protein>
    <recommendedName>
        <fullName evidence="6">Tetratricopeptide repeat protein</fullName>
    </recommendedName>
</protein>
<keyword evidence="1" id="KW-0802">TPR repeat</keyword>
<gene>
    <name evidence="4" type="ORF">GCL57_09810</name>
</gene>
<proteinExistence type="predicted"/>
<dbReference type="InterPro" id="IPR019734">
    <property type="entry name" value="TPR_rpt"/>
</dbReference>
<organism evidence="4 5">
    <name type="scientific">Fluviispira multicolorata</name>
    <dbReference type="NCBI Taxonomy" id="2654512"/>
    <lineage>
        <taxon>Bacteria</taxon>
        <taxon>Pseudomonadati</taxon>
        <taxon>Bdellovibrionota</taxon>
        <taxon>Oligoflexia</taxon>
        <taxon>Silvanigrellales</taxon>
        <taxon>Silvanigrellaceae</taxon>
        <taxon>Fluviispira</taxon>
    </lineage>
</organism>
<dbReference type="RefSeq" id="WP_152213168.1">
    <property type="nucleotide sequence ID" value="NZ_WFLN01000007.1"/>
</dbReference>
<keyword evidence="5" id="KW-1185">Reference proteome</keyword>
<feature type="compositionally biased region" description="Basic and acidic residues" evidence="3">
    <location>
        <begin position="1"/>
        <end position="13"/>
    </location>
</feature>
<evidence type="ECO:0000256" key="1">
    <source>
        <dbReference type="PROSITE-ProRule" id="PRU00339"/>
    </source>
</evidence>
<dbReference type="PROSITE" id="PS50005">
    <property type="entry name" value="TPR"/>
    <property type="match status" value="1"/>
</dbReference>
<evidence type="ECO:0008006" key="6">
    <source>
        <dbReference type="Google" id="ProtNLM"/>
    </source>
</evidence>
<evidence type="ECO:0000256" key="3">
    <source>
        <dbReference type="SAM" id="MobiDB-lite"/>
    </source>
</evidence>
<reference evidence="4 5" key="1">
    <citation type="submission" date="2019-10" db="EMBL/GenBank/DDBJ databases">
        <title>New genus of Silvanigrellaceae.</title>
        <authorList>
            <person name="Pitt A."/>
            <person name="Hahn M.W."/>
        </authorList>
    </citation>
    <scope>NUCLEOTIDE SEQUENCE [LARGE SCALE GENOMIC DNA]</scope>
    <source>
        <strain evidence="4 5">33A1-SZDP</strain>
    </source>
</reference>
<feature type="coiled-coil region" evidence="2">
    <location>
        <begin position="250"/>
        <end position="277"/>
    </location>
</feature>
<feature type="repeat" description="TPR" evidence="1">
    <location>
        <begin position="244"/>
        <end position="277"/>
    </location>
</feature>
<dbReference type="SMART" id="SM00028">
    <property type="entry name" value="TPR"/>
    <property type="match status" value="3"/>
</dbReference>
<dbReference type="SUPFAM" id="SSF48452">
    <property type="entry name" value="TPR-like"/>
    <property type="match status" value="1"/>
</dbReference>
<dbReference type="Gene3D" id="1.25.40.10">
    <property type="entry name" value="Tetratricopeptide repeat domain"/>
    <property type="match status" value="1"/>
</dbReference>